<gene>
    <name evidence="1" type="ORF">ABT39_MTgene1153</name>
</gene>
<sequence length="53" mass="6165">MVDNFAVDLSPTVKSAMRPPIVRLRMSDSLKPPISRYFISWQRNHASVIYIME</sequence>
<dbReference type="EMBL" id="LKAM01000001">
    <property type="protein sequence ID" value="KUM51306.1"/>
    <property type="molecule type" value="Genomic_DNA"/>
</dbReference>
<reference evidence="1" key="1">
    <citation type="journal article" date="2015" name="Genome Biol. Evol.">
        <title>Organellar Genomes of White Spruce (Picea glauca): Assembly and Annotation.</title>
        <authorList>
            <person name="Jackman S.D."/>
            <person name="Warren R.L."/>
            <person name="Gibb E.A."/>
            <person name="Vandervalk B.P."/>
            <person name="Mohamadi H."/>
            <person name="Chu J."/>
            <person name="Raymond A."/>
            <person name="Pleasance S."/>
            <person name="Coope R."/>
            <person name="Wildung M.R."/>
            <person name="Ritland C.E."/>
            <person name="Bousquet J."/>
            <person name="Jones S.J."/>
            <person name="Bohlmann J."/>
            <person name="Birol I."/>
        </authorList>
    </citation>
    <scope>NUCLEOTIDE SEQUENCE [LARGE SCALE GENOMIC DNA]</scope>
    <source>
        <tissue evidence="1">Flushing bud</tissue>
    </source>
</reference>
<protein>
    <submittedName>
        <fullName evidence="1">Uncharacterized protein</fullName>
    </submittedName>
</protein>
<accession>A0A124GPA2</accession>
<keyword evidence="1" id="KW-0496">Mitochondrion</keyword>
<proteinExistence type="predicted"/>
<name>A0A124GPA2_PICGL</name>
<organism evidence="1">
    <name type="scientific">Picea glauca</name>
    <name type="common">White spruce</name>
    <name type="synonym">Pinus glauca</name>
    <dbReference type="NCBI Taxonomy" id="3330"/>
    <lineage>
        <taxon>Eukaryota</taxon>
        <taxon>Viridiplantae</taxon>
        <taxon>Streptophyta</taxon>
        <taxon>Embryophyta</taxon>
        <taxon>Tracheophyta</taxon>
        <taxon>Spermatophyta</taxon>
        <taxon>Pinopsida</taxon>
        <taxon>Pinidae</taxon>
        <taxon>Conifers I</taxon>
        <taxon>Pinales</taxon>
        <taxon>Pinaceae</taxon>
        <taxon>Picea</taxon>
    </lineage>
</organism>
<evidence type="ECO:0000313" key="1">
    <source>
        <dbReference type="EMBL" id="KUM51306.1"/>
    </source>
</evidence>
<comment type="caution">
    <text evidence="1">The sequence shown here is derived from an EMBL/GenBank/DDBJ whole genome shotgun (WGS) entry which is preliminary data.</text>
</comment>
<dbReference type="AlphaFoldDB" id="A0A124GPA2"/>
<geneLocation type="mitochondrion" evidence="1"/>